<comment type="caution">
    <text evidence="2">The sequence shown here is derived from an EMBL/GenBank/DDBJ whole genome shotgun (WGS) entry which is preliminary data.</text>
</comment>
<evidence type="ECO:0000313" key="3">
    <source>
        <dbReference type="Proteomes" id="UP000601736"/>
    </source>
</evidence>
<name>A0A8H8YZ92_9PROT</name>
<dbReference type="Proteomes" id="UP000601736">
    <property type="component" value="Unassembled WGS sequence"/>
</dbReference>
<gene>
    <name evidence="2" type="ORF">NMYAN_20401</name>
</gene>
<feature type="transmembrane region" description="Helical" evidence="1">
    <location>
        <begin position="20"/>
        <end position="41"/>
    </location>
</feature>
<accession>A0A8H8YZ92</accession>
<evidence type="ECO:0000313" key="2">
    <source>
        <dbReference type="EMBL" id="CAE6503804.1"/>
    </source>
</evidence>
<sequence>MLYEKRYLKVERFHHQDKELTYITIFFIATFTGSGLIFLRITELSHILTNSQAA</sequence>
<keyword evidence="1" id="KW-0812">Transmembrane</keyword>
<protein>
    <submittedName>
        <fullName evidence="2">Uncharacterized protein</fullName>
    </submittedName>
</protein>
<dbReference type="EMBL" id="CAJNAP010000012">
    <property type="protein sequence ID" value="CAE6503804.1"/>
    <property type="molecule type" value="Genomic_DNA"/>
</dbReference>
<keyword evidence="1" id="KW-0472">Membrane</keyword>
<proteinExistence type="predicted"/>
<evidence type="ECO:0000256" key="1">
    <source>
        <dbReference type="SAM" id="Phobius"/>
    </source>
</evidence>
<reference evidence="2" key="1">
    <citation type="submission" date="2021-02" db="EMBL/GenBank/DDBJ databases">
        <authorList>
            <person name="Han P."/>
        </authorList>
    </citation>
    <scope>NUCLEOTIDE SEQUENCE</scope>
    <source>
        <strain evidence="2">Nitrosomonas nitrosa 18-3D</strain>
    </source>
</reference>
<dbReference type="AlphaFoldDB" id="A0A8H8YZ92"/>
<keyword evidence="1" id="KW-1133">Transmembrane helix</keyword>
<organism evidence="2 3">
    <name type="scientific">Nitrosomonas nitrosa</name>
    <dbReference type="NCBI Taxonomy" id="52442"/>
    <lineage>
        <taxon>Bacteria</taxon>
        <taxon>Pseudomonadati</taxon>
        <taxon>Pseudomonadota</taxon>
        <taxon>Betaproteobacteria</taxon>
        <taxon>Nitrosomonadales</taxon>
        <taxon>Nitrosomonadaceae</taxon>
        <taxon>Nitrosomonas</taxon>
    </lineage>
</organism>